<protein>
    <submittedName>
        <fullName evidence="2">Uncharacterized protein</fullName>
    </submittedName>
</protein>
<gene>
    <name evidence="2" type="ORF">IAB05_02210</name>
</gene>
<proteinExistence type="predicted"/>
<dbReference type="Proteomes" id="UP000824094">
    <property type="component" value="Unassembled WGS sequence"/>
</dbReference>
<dbReference type="EMBL" id="DVNF01000069">
    <property type="protein sequence ID" value="HIU60187.1"/>
    <property type="molecule type" value="Genomic_DNA"/>
</dbReference>
<feature type="transmembrane region" description="Helical" evidence="1">
    <location>
        <begin position="12"/>
        <end position="33"/>
    </location>
</feature>
<feature type="transmembrane region" description="Helical" evidence="1">
    <location>
        <begin position="39"/>
        <end position="62"/>
    </location>
</feature>
<dbReference type="AlphaFoldDB" id="A0A9D1SHU8"/>
<evidence type="ECO:0000256" key="1">
    <source>
        <dbReference type="SAM" id="Phobius"/>
    </source>
</evidence>
<name>A0A9D1SHU8_9FIRM</name>
<keyword evidence="1" id="KW-0812">Transmembrane</keyword>
<evidence type="ECO:0000313" key="3">
    <source>
        <dbReference type="Proteomes" id="UP000824094"/>
    </source>
</evidence>
<reference evidence="2" key="1">
    <citation type="submission" date="2020-10" db="EMBL/GenBank/DDBJ databases">
        <authorList>
            <person name="Gilroy R."/>
        </authorList>
    </citation>
    <scope>NUCLEOTIDE SEQUENCE</scope>
    <source>
        <strain evidence="2">18911</strain>
    </source>
</reference>
<comment type="caution">
    <text evidence="2">The sequence shown here is derived from an EMBL/GenBank/DDBJ whole genome shotgun (WGS) entry which is preliminary data.</text>
</comment>
<dbReference type="Gene3D" id="2.20.28.30">
    <property type="entry name" value="RNA polymerase ii, chain L"/>
    <property type="match status" value="1"/>
</dbReference>
<keyword evidence="1" id="KW-1133">Transmembrane helix</keyword>
<accession>A0A9D1SHU8</accession>
<evidence type="ECO:0000313" key="2">
    <source>
        <dbReference type="EMBL" id="HIU60187.1"/>
    </source>
</evidence>
<organism evidence="2 3">
    <name type="scientific">Candidatus Stercoripulliclostridium merdigallinarum</name>
    <dbReference type="NCBI Taxonomy" id="2840951"/>
    <lineage>
        <taxon>Bacteria</taxon>
        <taxon>Bacillati</taxon>
        <taxon>Bacillota</taxon>
        <taxon>Clostridia</taxon>
        <taxon>Eubacteriales</taxon>
        <taxon>Candidatus Stercoripulliclostridium</taxon>
    </lineage>
</organism>
<reference evidence="2" key="2">
    <citation type="journal article" date="2021" name="PeerJ">
        <title>Extensive microbial diversity within the chicken gut microbiome revealed by metagenomics and culture.</title>
        <authorList>
            <person name="Gilroy R."/>
            <person name="Ravi A."/>
            <person name="Getino M."/>
            <person name="Pursley I."/>
            <person name="Horton D.L."/>
            <person name="Alikhan N.F."/>
            <person name="Baker D."/>
            <person name="Gharbi K."/>
            <person name="Hall N."/>
            <person name="Watson M."/>
            <person name="Adriaenssens E.M."/>
            <person name="Foster-Nyarko E."/>
            <person name="Jarju S."/>
            <person name="Secka A."/>
            <person name="Antonio M."/>
            <person name="Oren A."/>
            <person name="Chaudhuri R.R."/>
            <person name="La Ragione R."/>
            <person name="Hildebrand F."/>
            <person name="Pallen M.J."/>
        </authorList>
    </citation>
    <scope>NUCLEOTIDE SEQUENCE</scope>
    <source>
        <strain evidence="2">18911</strain>
    </source>
</reference>
<sequence length="168" mass="18509">MDKLHKDIKKYAILSVIFTAFFPIGAIMLGVGLSMKTPGLWGTGIGFLVLGFYGAPSCWAVAFAPTKALEKVVNAVNNQHLYTVNEIAAQLGCRERTVRDQLDICFRRGYLPQYKRNGDHIEANFNRDILSAVHAAECPNCGAKYTFAPDDPRCPYCGSPVPAKPDNR</sequence>
<keyword evidence="1" id="KW-0472">Membrane</keyword>